<feature type="signal peptide" evidence="1">
    <location>
        <begin position="1"/>
        <end position="17"/>
    </location>
</feature>
<organism evidence="3 4">
    <name type="scientific">Echria macrotheca</name>
    <dbReference type="NCBI Taxonomy" id="438768"/>
    <lineage>
        <taxon>Eukaryota</taxon>
        <taxon>Fungi</taxon>
        <taxon>Dikarya</taxon>
        <taxon>Ascomycota</taxon>
        <taxon>Pezizomycotina</taxon>
        <taxon>Sordariomycetes</taxon>
        <taxon>Sordariomycetidae</taxon>
        <taxon>Sordariales</taxon>
        <taxon>Schizotheciaceae</taxon>
        <taxon>Echria</taxon>
    </lineage>
</organism>
<dbReference type="PANTHER" id="PTHR10963:SF60">
    <property type="entry name" value="GRAM-NEGATIVE BACTERIA-BINDING PROTEIN 1-RELATED"/>
    <property type="match status" value="1"/>
</dbReference>
<reference evidence="3" key="1">
    <citation type="submission" date="2023-06" db="EMBL/GenBank/DDBJ databases">
        <title>Genome-scale phylogeny and comparative genomics of the fungal order Sordariales.</title>
        <authorList>
            <consortium name="Lawrence Berkeley National Laboratory"/>
            <person name="Hensen N."/>
            <person name="Bonometti L."/>
            <person name="Westerberg I."/>
            <person name="Brannstrom I.O."/>
            <person name="Guillou S."/>
            <person name="Cros-Aarteil S."/>
            <person name="Calhoun S."/>
            <person name="Haridas S."/>
            <person name="Kuo A."/>
            <person name="Mondo S."/>
            <person name="Pangilinan J."/>
            <person name="Riley R."/>
            <person name="Labutti K."/>
            <person name="Andreopoulos B."/>
            <person name="Lipzen A."/>
            <person name="Chen C."/>
            <person name="Yanf M."/>
            <person name="Daum C."/>
            <person name="Ng V."/>
            <person name="Clum A."/>
            <person name="Steindorff A."/>
            <person name="Ohm R."/>
            <person name="Martin F."/>
            <person name="Silar P."/>
            <person name="Natvig D."/>
            <person name="Lalanne C."/>
            <person name="Gautier V."/>
            <person name="Ament-Velasquez S.L."/>
            <person name="Kruys A."/>
            <person name="Hutchinson M.I."/>
            <person name="Powell A.J."/>
            <person name="Barry K."/>
            <person name="Miller A.N."/>
            <person name="Grigoriev I.V."/>
            <person name="Debuchy R."/>
            <person name="Gladieux P."/>
            <person name="Thoren M.H."/>
            <person name="Johannesson H."/>
        </authorList>
    </citation>
    <scope>NUCLEOTIDE SEQUENCE</scope>
    <source>
        <strain evidence="3">PSN4</strain>
    </source>
</reference>
<dbReference type="PROSITE" id="PS51762">
    <property type="entry name" value="GH16_2"/>
    <property type="match status" value="1"/>
</dbReference>
<evidence type="ECO:0000259" key="2">
    <source>
        <dbReference type="PROSITE" id="PS51762"/>
    </source>
</evidence>
<dbReference type="SUPFAM" id="SSF49899">
    <property type="entry name" value="Concanavalin A-like lectins/glucanases"/>
    <property type="match status" value="1"/>
</dbReference>
<feature type="domain" description="GH16" evidence="2">
    <location>
        <begin position="19"/>
        <end position="279"/>
    </location>
</feature>
<dbReference type="AlphaFoldDB" id="A0AAJ0F2B4"/>
<feature type="chain" id="PRO_5042499716" evidence="1">
    <location>
        <begin position="18"/>
        <end position="279"/>
    </location>
</feature>
<dbReference type="CDD" id="cd02182">
    <property type="entry name" value="GH16_Strep_laminarinase_like"/>
    <property type="match status" value="1"/>
</dbReference>
<evidence type="ECO:0000313" key="4">
    <source>
        <dbReference type="Proteomes" id="UP001239445"/>
    </source>
</evidence>
<dbReference type="Proteomes" id="UP001239445">
    <property type="component" value="Unassembled WGS sequence"/>
</dbReference>
<accession>A0AAJ0F2B4</accession>
<dbReference type="Gene3D" id="2.60.120.200">
    <property type="match status" value="1"/>
</dbReference>
<dbReference type="GO" id="GO:0005975">
    <property type="term" value="P:carbohydrate metabolic process"/>
    <property type="evidence" value="ECO:0007669"/>
    <property type="project" value="InterPro"/>
</dbReference>
<proteinExistence type="predicted"/>
<evidence type="ECO:0000313" key="3">
    <source>
        <dbReference type="EMBL" id="KAK1750942.1"/>
    </source>
</evidence>
<dbReference type="EMBL" id="MU839844">
    <property type="protein sequence ID" value="KAK1750942.1"/>
    <property type="molecule type" value="Genomic_DNA"/>
</dbReference>
<dbReference type="PANTHER" id="PTHR10963">
    <property type="entry name" value="GLYCOSYL HYDROLASE-RELATED"/>
    <property type="match status" value="1"/>
</dbReference>
<comment type="caution">
    <text evidence="3">The sequence shown here is derived from an EMBL/GenBank/DDBJ whole genome shotgun (WGS) entry which is preliminary data.</text>
</comment>
<dbReference type="InterPro" id="IPR050546">
    <property type="entry name" value="Glycosyl_Hydrlase_16"/>
</dbReference>
<dbReference type="GO" id="GO:0004553">
    <property type="term" value="F:hydrolase activity, hydrolyzing O-glycosyl compounds"/>
    <property type="evidence" value="ECO:0007669"/>
    <property type="project" value="InterPro"/>
</dbReference>
<keyword evidence="1" id="KW-0732">Signal</keyword>
<sequence>MHFSALLAFSAAALAGAVPQYPGFKTIWSDDFPGNAGDLPNTGLWQVTTGLHVNNEAQDYTTSNRNIQISGGGTVQLVPNKDGSGKWTSGRIESKTAFTPQQGKITMVDAVIRFGDGAQSTKQGIWPAFWLLGESIRHGTPWPQCGELDIMETINGAPTAYGTVHCGTPSGGPCNEPVGRASTVGLGDNGWHRWSIKIDRTNSDWRAESIQWLMDGNVYNTVRGSDINDQAVWSTLAHSPMFVILNVAVGGNWPGSPNGNTQGSWGSMMEVEYVGVYSN</sequence>
<keyword evidence="4" id="KW-1185">Reference proteome</keyword>
<name>A0AAJ0F2B4_9PEZI</name>
<dbReference type="Pfam" id="PF00722">
    <property type="entry name" value="Glyco_hydro_16"/>
    <property type="match status" value="1"/>
</dbReference>
<dbReference type="InterPro" id="IPR000757">
    <property type="entry name" value="Beta-glucanase-like"/>
</dbReference>
<protein>
    <submittedName>
        <fullName evidence="3">Beta-glucanase</fullName>
    </submittedName>
</protein>
<dbReference type="InterPro" id="IPR013320">
    <property type="entry name" value="ConA-like_dom_sf"/>
</dbReference>
<evidence type="ECO:0000256" key="1">
    <source>
        <dbReference type="SAM" id="SignalP"/>
    </source>
</evidence>
<gene>
    <name evidence="3" type="ORF">QBC47DRAFT_435547</name>
</gene>